<dbReference type="InterPro" id="IPR025255">
    <property type="entry name" value="DUF4202"/>
</dbReference>
<feature type="region of interest" description="Disordered" evidence="1">
    <location>
        <begin position="237"/>
        <end position="271"/>
    </location>
</feature>
<name>A0A0G4FAG4_VITBC</name>
<keyword evidence="3" id="KW-1185">Reference proteome</keyword>
<evidence type="ECO:0000313" key="3">
    <source>
        <dbReference type="Proteomes" id="UP000041254"/>
    </source>
</evidence>
<dbReference type="EMBL" id="CDMY01000395">
    <property type="protein sequence ID" value="CEM09422.1"/>
    <property type="molecule type" value="Genomic_DNA"/>
</dbReference>
<accession>A0A0G4FAG4</accession>
<evidence type="ECO:0000313" key="2">
    <source>
        <dbReference type="EMBL" id="CEM09422.1"/>
    </source>
</evidence>
<feature type="compositionally biased region" description="Polar residues" evidence="1">
    <location>
        <begin position="248"/>
        <end position="259"/>
    </location>
</feature>
<reference evidence="2 3" key="1">
    <citation type="submission" date="2014-11" db="EMBL/GenBank/DDBJ databases">
        <authorList>
            <person name="Zhu J."/>
            <person name="Qi W."/>
            <person name="Song R."/>
        </authorList>
    </citation>
    <scope>NUCLEOTIDE SEQUENCE [LARGE SCALE GENOMIC DNA]</scope>
</reference>
<sequence length="628" mass="67662">MMQDPSVNRLTLGSSIAFASGAAIAYAVLTFRRKKQHEPPREALSKALYEKASMAIDKVHDNDPSKTEDSVAKELKYADSIIEWITKVVPEPSLTLLLAGRAQHFERWAIPRNTYPMDKPGYLRWRADVKKRQGQRIREVFAAIGISETVADRVGALVAKATPASDPDAQALEDAACLVFLAEQSADFSADKDDAKMIGILQKTWVKMSAQGHLLALELPLPSRLLALILIALKPPPSPPTAEKTRPSTRPSTADSTTEAPPPAFSVTHHPPCPLSTESIAEIKEFASAVSNEWGDGVLERLETAVPGLKAMWAGPLRKGGTVKGVLEALIDRSGADGEVELLQALADHMMSRKLPVDLLCALPDAIVGSDPLLLSPPFLLSRVGWVFAYMASQTPPGAPTATIAAAMETFMHKIKAIRDSMALPTAASLPALGAAGGLCRAVGQLWGAEGWLLSYLDERCLSSLTVDQYREVKGLHAQLTEMVETFRPADVLSQLFLAATQGTAMVHPGVMQQETVHQLWGSALAQLSHQCSTAPLLVLQIMDAYTACSREGNEPDPLGIAEEMAALAICRLLEGALGACCYAVRVAEGLKLTGGECRVSSRSLHSTLQKVSVHLRDVEQRTGVFRE</sequence>
<dbReference type="OrthoDB" id="417697at2759"/>
<organism evidence="2 3">
    <name type="scientific">Vitrella brassicaformis (strain CCMP3155)</name>
    <dbReference type="NCBI Taxonomy" id="1169540"/>
    <lineage>
        <taxon>Eukaryota</taxon>
        <taxon>Sar</taxon>
        <taxon>Alveolata</taxon>
        <taxon>Colpodellida</taxon>
        <taxon>Vitrellaceae</taxon>
        <taxon>Vitrella</taxon>
    </lineage>
</organism>
<dbReference type="InParanoid" id="A0A0G4FAG4"/>
<protein>
    <submittedName>
        <fullName evidence="2">Uncharacterized protein</fullName>
    </submittedName>
</protein>
<evidence type="ECO:0000256" key="1">
    <source>
        <dbReference type="SAM" id="MobiDB-lite"/>
    </source>
</evidence>
<dbReference type="Pfam" id="PF13875">
    <property type="entry name" value="DUF4202"/>
    <property type="match status" value="1"/>
</dbReference>
<dbReference type="VEuPathDB" id="CryptoDB:Vbra_4257"/>
<gene>
    <name evidence="2" type="ORF">Vbra_4257</name>
</gene>
<dbReference type="PANTHER" id="PTHR41729:SF1">
    <property type="entry name" value="GLUTAMYL-TRNA SYNTHETASE"/>
    <property type="match status" value="1"/>
</dbReference>
<dbReference type="PANTHER" id="PTHR41729">
    <property type="entry name" value="GLUTAMYL-TRNA SYNTHETASE"/>
    <property type="match status" value="1"/>
</dbReference>
<proteinExistence type="predicted"/>
<dbReference type="AlphaFoldDB" id="A0A0G4FAG4"/>
<dbReference type="Proteomes" id="UP000041254">
    <property type="component" value="Unassembled WGS sequence"/>
</dbReference>